<sequence length="74" mass="8027">MKNSKIVTALCFGIVIISFTRCASVKEYQKMHLNDSEMELAARKTQKFETSFQLYREGASGANGGKNGGGCGCN</sequence>
<proteinExistence type="predicted"/>
<dbReference type="EMBL" id="FUZU01000002">
    <property type="protein sequence ID" value="SKC77434.1"/>
    <property type="molecule type" value="Genomic_DNA"/>
</dbReference>
<feature type="domain" description="DUF4266" evidence="1">
    <location>
        <begin position="25"/>
        <end position="74"/>
    </location>
</feature>
<evidence type="ECO:0000313" key="2">
    <source>
        <dbReference type="EMBL" id="SKC77434.1"/>
    </source>
</evidence>
<evidence type="ECO:0000313" key="3">
    <source>
        <dbReference type="Proteomes" id="UP000190961"/>
    </source>
</evidence>
<dbReference type="STRING" id="688867.SAMN05660236_3580"/>
<dbReference type="AlphaFoldDB" id="A0A1T5LNE2"/>
<keyword evidence="3" id="KW-1185">Reference proteome</keyword>
<evidence type="ECO:0000259" key="1">
    <source>
        <dbReference type="Pfam" id="PF14086"/>
    </source>
</evidence>
<gene>
    <name evidence="2" type="ORF">SAMN05660236_3580</name>
</gene>
<dbReference type="RefSeq" id="WP_079688090.1">
    <property type="nucleotide sequence ID" value="NZ_FUZU01000002.1"/>
</dbReference>
<dbReference type="Pfam" id="PF14086">
    <property type="entry name" value="DUF4266"/>
    <property type="match status" value="1"/>
</dbReference>
<reference evidence="2 3" key="1">
    <citation type="submission" date="2017-02" db="EMBL/GenBank/DDBJ databases">
        <authorList>
            <person name="Peterson S.W."/>
        </authorList>
    </citation>
    <scope>NUCLEOTIDE SEQUENCE [LARGE SCALE GENOMIC DNA]</scope>
    <source>
        <strain evidence="2 3">DSM 25262</strain>
    </source>
</reference>
<name>A0A1T5LNE2_9BACT</name>
<dbReference type="Proteomes" id="UP000190961">
    <property type="component" value="Unassembled WGS sequence"/>
</dbReference>
<protein>
    <recommendedName>
        <fullName evidence="1">DUF4266 domain-containing protein</fullName>
    </recommendedName>
</protein>
<dbReference type="InterPro" id="IPR025362">
    <property type="entry name" value="DUF4266"/>
</dbReference>
<dbReference type="OrthoDB" id="679785at2"/>
<organism evidence="2 3">
    <name type="scientific">Ohtaekwangia koreensis</name>
    <dbReference type="NCBI Taxonomy" id="688867"/>
    <lineage>
        <taxon>Bacteria</taxon>
        <taxon>Pseudomonadati</taxon>
        <taxon>Bacteroidota</taxon>
        <taxon>Cytophagia</taxon>
        <taxon>Cytophagales</taxon>
        <taxon>Fulvivirgaceae</taxon>
        <taxon>Ohtaekwangia</taxon>
    </lineage>
</organism>
<accession>A0A1T5LNE2</accession>